<dbReference type="EMBL" id="JAJAWG010000001">
    <property type="protein sequence ID" value="MCB5194810.1"/>
    <property type="molecule type" value="Genomic_DNA"/>
</dbReference>
<evidence type="ECO:0000256" key="2">
    <source>
        <dbReference type="ARBA" id="ARBA00022552"/>
    </source>
</evidence>
<protein>
    <submittedName>
        <fullName evidence="9">23S rRNA (Cytidine(2498)-2'-O)-methyltransferase RlmM</fullName>
        <ecNumber evidence="9">2.1.1.186</ecNumber>
    </submittedName>
</protein>
<keyword evidence="10" id="KW-1185">Reference proteome</keyword>
<evidence type="ECO:0000256" key="5">
    <source>
        <dbReference type="ARBA" id="ARBA00022691"/>
    </source>
</evidence>
<gene>
    <name evidence="9" type="primary">rlmM</name>
    <name evidence="9" type="ORF">LG219_00715</name>
</gene>
<dbReference type="Gene3D" id="3.40.50.150">
    <property type="entry name" value="Vaccinia Virus protein VP39"/>
    <property type="match status" value="1"/>
</dbReference>
<keyword evidence="1" id="KW-0963">Cytoplasm</keyword>
<feature type="domain" description="Ribosomal RNA large subunit methyltransferase M THUMP-like" evidence="8">
    <location>
        <begin position="86"/>
        <end position="161"/>
    </location>
</feature>
<keyword evidence="4 9" id="KW-0808">Transferase</keyword>
<proteinExistence type="predicted"/>
<dbReference type="EC" id="2.1.1.186" evidence="9"/>
<evidence type="ECO:0000259" key="7">
    <source>
        <dbReference type="Pfam" id="PF18125"/>
    </source>
</evidence>
<evidence type="ECO:0000259" key="8">
    <source>
        <dbReference type="Pfam" id="PF21239"/>
    </source>
</evidence>
<dbReference type="GO" id="GO:0008168">
    <property type="term" value="F:methyltransferase activity"/>
    <property type="evidence" value="ECO:0007669"/>
    <property type="project" value="UniProtKB-KW"/>
</dbReference>
<dbReference type="Pfam" id="PF18125">
    <property type="entry name" value="RlmM_FDX"/>
    <property type="match status" value="1"/>
</dbReference>
<evidence type="ECO:0000256" key="1">
    <source>
        <dbReference type="ARBA" id="ARBA00022490"/>
    </source>
</evidence>
<evidence type="ECO:0000313" key="9">
    <source>
        <dbReference type="EMBL" id="MCB5194810.1"/>
    </source>
</evidence>
<dbReference type="PANTHER" id="PTHR37524:SF2">
    <property type="entry name" value="RIBOSOMAL RNA METHYLTRANSFERASE FTSJ DOMAIN-CONTAINING PROTEIN"/>
    <property type="match status" value="1"/>
</dbReference>
<dbReference type="InterPro" id="IPR040739">
    <property type="entry name" value="RlmM_FDX"/>
</dbReference>
<evidence type="ECO:0000313" key="10">
    <source>
        <dbReference type="Proteomes" id="UP001198034"/>
    </source>
</evidence>
<dbReference type="NCBIfam" id="NF008734">
    <property type="entry name" value="PRK11760.1"/>
    <property type="match status" value="1"/>
</dbReference>
<evidence type="ECO:0000256" key="4">
    <source>
        <dbReference type="ARBA" id="ARBA00022679"/>
    </source>
</evidence>
<organism evidence="9 10">
    <name type="scientific">Deefgea salmonis</name>
    <dbReference type="NCBI Taxonomy" id="2875502"/>
    <lineage>
        <taxon>Bacteria</taxon>
        <taxon>Pseudomonadati</taxon>
        <taxon>Pseudomonadota</taxon>
        <taxon>Betaproteobacteria</taxon>
        <taxon>Neisseriales</taxon>
        <taxon>Chitinibacteraceae</taxon>
        <taxon>Deefgea</taxon>
    </lineage>
</organism>
<dbReference type="GO" id="GO:0032259">
    <property type="term" value="P:methylation"/>
    <property type="evidence" value="ECO:0007669"/>
    <property type="project" value="UniProtKB-KW"/>
</dbReference>
<dbReference type="Proteomes" id="UP001198034">
    <property type="component" value="Unassembled WGS sequence"/>
</dbReference>
<reference evidence="9 10" key="1">
    <citation type="submission" date="2021-10" db="EMBL/GenBank/DDBJ databases">
        <authorList>
            <person name="Chen M."/>
        </authorList>
    </citation>
    <scope>NUCLEOTIDE SEQUENCE [LARGE SCALE GENOMIC DNA]</scope>
    <source>
        <strain evidence="9 10">H3-26</strain>
    </source>
</reference>
<feature type="domain" description="RlmM ferredoxin-like" evidence="7">
    <location>
        <begin position="12"/>
        <end position="74"/>
    </location>
</feature>
<sequence>MTATQTGLPYALLAYCRPGFEPECAEEIADRALAPGQFERGDGWVVFTPTEKSGCQKVLRDLLALNLIFSRQTLQVHQRLSLGSKDRLTPIVDALKIQNTTFSDVWLEHPDSNEGKSLSGFTRKFGDYVAKAMTANAWLQPQTSRQRLHLFFPAQNEVMVASRPVRATDWLNGIPRLRMPSDAPSRSTLKMLEAILVLVDEPERKFREGMTAVDLGAAPGGWTYQLVARGLKVFAVDNGPMKGSMDGHHQVKHVRDDGFKYRPKNPVDWLVCDMVEQPIRIADLIAKWVASGNARRAIFNLKLPMKKRHLEVEKCFALIDQKLKKADISYKLTAKQLFHDREEITCYLTAVKD</sequence>
<evidence type="ECO:0000259" key="6">
    <source>
        <dbReference type="Pfam" id="PF01728"/>
    </source>
</evidence>
<dbReference type="Pfam" id="PF21239">
    <property type="entry name" value="RLMM_N"/>
    <property type="match status" value="1"/>
</dbReference>
<dbReference type="Gene3D" id="3.30.2300.20">
    <property type="match status" value="1"/>
</dbReference>
<dbReference type="Pfam" id="PF01728">
    <property type="entry name" value="FtsJ"/>
    <property type="match status" value="1"/>
</dbReference>
<dbReference type="RefSeq" id="WP_226762636.1">
    <property type="nucleotide sequence ID" value="NZ_JAJAWG010000001.1"/>
</dbReference>
<comment type="caution">
    <text evidence="9">The sequence shown here is derived from an EMBL/GenBank/DDBJ whole genome shotgun (WGS) entry which is preliminary data.</text>
</comment>
<dbReference type="InterPro" id="IPR002877">
    <property type="entry name" value="RNA_MeTrfase_FtsJ_dom"/>
</dbReference>
<dbReference type="InterPro" id="IPR011224">
    <property type="entry name" value="rRNA_MeTrfase_M"/>
</dbReference>
<feature type="domain" description="Ribosomal RNA methyltransferase FtsJ" evidence="6">
    <location>
        <begin position="185"/>
        <end position="276"/>
    </location>
</feature>
<dbReference type="PANTHER" id="PTHR37524">
    <property type="entry name" value="RIBOSOMAL RNA LARGE SUBUNIT METHYLTRANSFERASE M"/>
    <property type="match status" value="1"/>
</dbReference>
<evidence type="ECO:0000256" key="3">
    <source>
        <dbReference type="ARBA" id="ARBA00022603"/>
    </source>
</evidence>
<keyword evidence="5" id="KW-0949">S-adenosyl-L-methionine</keyword>
<dbReference type="SUPFAM" id="SSF53335">
    <property type="entry name" value="S-adenosyl-L-methionine-dependent methyltransferases"/>
    <property type="match status" value="1"/>
</dbReference>
<dbReference type="InterPro" id="IPR029063">
    <property type="entry name" value="SAM-dependent_MTases_sf"/>
</dbReference>
<name>A0ABS8BGH9_9NEIS</name>
<dbReference type="Gene3D" id="3.30.70.2810">
    <property type="match status" value="1"/>
</dbReference>
<accession>A0ABS8BGH9</accession>
<dbReference type="PIRSF" id="PIRSF028774">
    <property type="entry name" value="UCP028774"/>
    <property type="match status" value="1"/>
</dbReference>
<keyword evidence="3 9" id="KW-0489">Methyltransferase</keyword>
<keyword evidence="2" id="KW-0698">rRNA processing</keyword>
<dbReference type="InterPro" id="IPR048646">
    <property type="entry name" value="RlmM_THUMP-like"/>
</dbReference>